<evidence type="ECO:0000313" key="3">
    <source>
        <dbReference type="Proteomes" id="UP000258927"/>
    </source>
</evidence>
<dbReference type="STRING" id="1122213.GCA_000423365_01737"/>
<dbReference type="Proteomes" id="UP000258927">
    <property type="component" value="Chromosome"/>
</dbReference>
<gene>
    <name evidence="2" type="ORF">MXMO3_01059</name>
</gene>
<organism evidence="2 3">
    <name type="scientific">Maritalea myrionectae</name>
    <dbReference type="NCBI Taxonomy" id="454601"/>
    <lineage>
        <taxon>Bacteria</taxon>
        <taxon>Pseudomonadati</taxon>
        <taxon>Pseudomonadota</taxon>
        <taxon>Alphaproteobacteria</taxon>
        <taxon>Hyphomicrobiales</taxon>
        <taxon>Devosiaceae</taxon>
        <taxon>Maritalea</taxon>
    </lineage>
</organism>
<dbReference type="RefSeq" id="WP_027834748.1">
    <property type="nucleotide sequence ID" value="NZ_CP021330.1"/>
</dbReference>
<name>A0A2R4MC61_9HYPH</name>
<feature type="transmembrane region" description="Helical" evidence="1">
    <location>
        <begin position="12"/>
        <end position="34"/>
    </location>
</feature>
<protein>
    <submittedName>
        <fullName evidence="2">Uncharacterized protein</fullName>
    </submittedName>
</protein>
<sequence>MVSTPEKFDWLFVVLYPFVWGAVAINLFMLSLGWQVFGLSVLSPYQAMLFALPFAVPANWLCLRWVRGLIAEAEK</sequence>
<dbReference type="KEGG" id="mmyr:MXMO3_01059"/>
<reference evidence="2 3" key="1">
    <citation type="submission" date="2017-05" db="EMBL/GenBank/DDBJ databases">
        <title>Genome Analysis of Maritalea myrionectae HL2708#5.</title>
        <authorList>
            <consortium name="Cotde Inc.-PKNU"/>
            <person name="Jang D."/>
            <person name="Oh H.-M."/>
        </authorList>
    </citation>
    <scope>NUCLEOTIDE SEQUENCE [LARGE SCALE GENOMIC DNA]</scope>
    <source>
        <strain evidence="2 3">HL2708#5</strain>
    </source>
</reference>
<keyword evidence="3" id="KW-1185">Reference proteome</keyword>
<dbReference type="EMBL" id="CP021330">
    <property type="protein sequence ID" value="AVX03590.1"/>
    <property type="molecule type" value="Genomic_DNA"/>
</dbReference>
<keyword evidence="1" id="KW-0472">Membrane</keyword>
<evidence type="ECO:0000256" key="1">
    <source>
        <dbReference type="SAM" id="Phobius"/>
    </source>
</evidence>
<accession>A0A2R4MC61</accession>
<proteinExistence type="predicted"/>
<dbReference type="AlphaFoldDB" id="A0A2R4MC61"/>
<feature type="transmembrane region" description="Helical" evidence="1">
    <location>
        <begin position="46"/>
        <end position="66"/>
    </location>
</feature>
<evidence type="ECO:0000313" key="2">
    <source>
        <dbReference type="EMBL" id="AVX03590.1"/>
    </source>
</evidence>
<keyword evidence="1" id="KW-1133">Transmembrane helix</keyword>
<keyword evidence="1" id="KW-0812">Transmembrane</keyword>